<evidence type="ECO:0000313" key="9">
    <source>
        <dbReference type="EMBL" id="HIZ23414.1"/>
    </source>
</evidence>
<dbReference type="InterPro" id="IPR018485">
    <property type="entry name" value="FGGY_C"/>
</dbReference>
<dbReference type="NCBIfam" id="TIGR01312">
    <property type="entry name" value="XylB"/>
    <property type="match status" value="1"/>
</dbReference>
<dbReference type="GO" id="GO:0042732">
    <property type="term" value="P:D-xylose metabolic process"/>
    <property type="evidence" value="ECO:0007669"/>
    <property type="project" value="UniProtKB-KW"/>
</dbReference>
<dbReference type="InterPro" id="IPR006000">
    <property type="entry name" value="Xylulokinase"/>
</dbReference>
<evidence type="ECO:0000256" key="4">
    <source>
        <dbReference type="ARBA" id="ARBA00022777"/>
    </source>
</evidence>
<evidence type="ECO:0000256" key="3">
    <source>
        <dbReference type="ARBA" id="ARBA00022741"/>
    </source>
</evidence>
<dbReference type="Pfam" id="PF02782">
    <property type="entry name" value="FGGY_C"/>
    <property type="match status" value="1"/>
</dbReference>
<evidence type="ECO:0000256" key="2">
    <source>
        <dbReference type="ARBA" id="ARBA00022679"/>
    </source>
</evidence>
<reference evidence="9" key="2">
    <citation type="submission" date="2021-04" db="EMBL/GenBank/DDBJ databases">
        <authorList>
            <person name="Gilroy R."/>
        </authorList>
    </citation>
    <scope>NUCLEOTIDE SEQUENCE</scope>
    <source>
        <strain evidence="9">14324</strain>
    </source>
</reference>
<dbReference type="InterPro" id="IPR018484">
    <property type="entry name" value="FGGY_N"/>
</dbReference>
<comment type="similarity">
    <text evidence="1 6">Belongs to the FGGY kinase family.</text>
</comment>
<dbReference type="Proteomes" id="UP000824041">
    <property type="component" value="Unassembled WGS sequence"/>
</dbReference>
<evidence type="ECO:0000256" key="1">
    <source>
        <dbReference type="ARBA" id="ARBA00009156"/>
    </source>
</evidence>
<comment type="catalytic activity">
    <reaction evidence="6">
        <text>D-xylulose + ATP = D-xylulose 5-phosphate + ADP + H(+)</text>
        <dbReference type="Rhea" id="RHEA:10964"/>
        <dbReference type="ChEBI" id="CHEBI:15378"/>
        <dbReference type="ChEBI" id="CHEBI:17140"/>
        <dbReference type="ChEBI" id="CHEBI:30616"/>
        <dbReference type="ChEBI" id="CHEBI:57737"/>
        <dbReference type="ChEBI" id="CHEBI:456216"/>
        <dbReference type="EC" id="2.7.1.17"/>
    </reaction>
</comment>
<evidence type="ECO:0000313" key="10">
    <source>
        <dbReference type="Proteomes" id="UP000824041"/>
    </source>
</evidence>
<feature type="domain" description="Carbohydrate kinase FGGY C-terminal" evidence="8">
    <location>
        <begin position="287"/>
        <end position="451"/>
    </location>
</feature>
<dbReference type="EMBL" id="DXBU01000155">
    <property type="protein sequence ID" value="HIZ23414.1"/>
    <property type="molecule type" value="Genomic_DNA"/>
</dbReference>
<dbReference type="EC" id="2.7.1.17" evidence="6"/>
<evidence type="ECO:0000259" key="7">
    <source>
        <dbReference type="Pfam" id="PF00370"/>
    </source>
</evidence>
<feature type="domain" description="Carbohydrate kinase FGGY N-terminal" evidence="7">
    <location>
        <begin position="5"/>
        <end position="249"/>
    </location>
</feature>
<evidence type="ECO:0000259" key="8">
    <source>
        <dbReference type="Pfam" id="PF02782"/>
    </source>
</evidence>
<gene>
    <name evidence="6 9" type="primary">xylB</name>
    <name evidence="9" type="ORF">IAA21_11580</name>
</gene>
<dbReference type="GO" id="GO:0005997">
    <property type="term" value="P:xylulose metabolic process"/>
    <property type="evidence" value="ECO:0007669"/>
    <property type="project" value="InterPro"/>
</dbReference>
<protein>
    <recommendedName>
        <fullName evidence="6">Xylulose kinase</fullName>
        <shortName evidence="6">Xylulokinase</shortName>
        <ecNumber evidence="6">2.7.1.17</ecNumber>
    </recommendedName>
</protein>
<accession>A0A9D2IUB7</accession>
<dbReference type="SUPFAM" id="SSF53067">
    <property type="entry name" value="Actin-like ATPase domain"/>
    <property type="match status" value="2"/>
</dbReference>
<dbReference type="PANTHER" id="PTHR43095:SF5">
    <property type="entry name" value="XYLULOSE KINASE"/>
    <property type="match status" value="1"/>
</dbReference>
<dbReference type="PANTHER" id="PTHR43095">
    <property type="entry name" value="SUGAR KINASE"/>
    <property type="match status" value="1"/>
</dbReference>
<dbReference type="InterPro" id="IPR043129">
    <property type="entry name" value="ATPase_NBD"/>
</dbReference>
<dbReference type="Gene3D" id="3.30.420.40">
    <property type="match status" value="2"/>
</dbReference>
<dbReference type="AlphaFoldDB" id="A0A9D2IUB7"/>
<dbReference type="PIRSF" id="PIRSF000538">
    <property type="entry name" value="GlpK"/>
    <property type="match status" value="1"/>
</dbReference>
<comment type="caution">
    <text evidence="9">The sequence shown here is derived from an EMBL/GenBank/DDBJ whole genome shotgun (WGS) entry which is preliminary data.</text>
</comment>
<keyword evidence="3 6" id="KW-0547">Nucleotide-binding</keyword>
<dbReference type="CDD" id="cd07808">
    <property type="entry name" value="ASKHA_NBD_FGGY_EcXK-like"/>
    <property type="match status" value="1"/>
</dbReference>
<reference evidence="9" key="1">
    <citation type="journal article" date="2021" name="PeerJ">
        <title>Extensive microbial diversity within the chicken gut microbiome revealed by metagenomics and culture.</title>
        <authorList>
            <person name="Gilroy R."/>
            <person name="Ravi A."/>
            <person name="Getino M."/>
            <person name="Pursley I."/>
            <person name="Horton D.L."/>
            <person name="Alikhan N.F."/>
            <person name="Baker D."/>
            <person name="Gharbi K."/>
            <person name="Hall N."/>
            <person name="Watson M."/>
            <person name="Adriaenssens E.M."/>
            <person name="Foster-Nyarko E."/>
            <person name="Jarju S."/>
            <person name="Secka A."/>
            <person name="Antonio M."/>
            <person name="Oren A."/>
            <person name="Chaudhuri R.R."/>
            <person name="La Ragione R."/>
            <person name="Hildebrand F."/>
            <person name="Pallen M.J."/>
        </authorList>
    </citation>
    <scope>NUCLEOTIDE SEQUENCE</scope>
    <source>
        <strain evidence="9">14324</strain>
    </source>
</reference>
<keyword evidence="2 6" id="KW-0808">Transferase</keyword>
<keyword evidence="5 6" id="KW-0067">ATP-binding</keyword>
<keyword evidence="4 6" id="KW-0418">Kinase</keyword>
<proteinExistence type="inferred from homology"/>
<dbReference type="InterPro" id="IPR000577">
    <property type="entry name" value="Carb_kinase_FGGY"/>
</dbReference>
<dbReference type="InterPro" id="IPR050406">
    <property type="entry name" value="FGGY_Carb_Kinase"/>
</dbReference>
<name>A0A9D2IUB7_9FIRM</name>
<dbReference type="Pfam" id="PF00370">
    <property type="entry name" value="FGGY_N"/>
    <property type="match status" value="1"/>
</dbReference>
<keyword evidence="6" id="KW-0119">Carbohydrate metabolism</keyword>
<evidence type="ECO:0000256" key="6">
    <source>
        <dbReference type="RuleBase" id="RU364073"/>
    </source>
</evidence>
<evidence type="ECO:0000256" key="5">
    <source>
        <dbReference type="ARBA" id="ARBA00022840"/>
    </source>
</evidence>
<dbReference type="GO" id="GO:0004856">
    <property type="term" value="F:D-xylulokinase activity"/>
    <property type="evidence" value="ECO:0007669"/>
    <property type="project" value="UniProtKB-EC"/>
</dbReference>
<organism evidence="9 10">
    <name type="scientific">Candidatus Blautia faecigallinarum</name>
    <dbReference type="NCBI Taxonomy" id="2838488"/>
    <lineage>
        <taxon>Bacteria</taxon>
        <taxon>Bacillati</taxon>
        <taxon>Bacillota</taxon>
        <taxon>Clostridia</taxon>
        <taxon>Lachnospirales</taxon>
        <taxon>Lachnospiraceae</taxon>
        <taxon>Blautia</taxon>
    </lineage>
</organism>
<sequence length="503" mass="54649">MDKPYLLGIDIGTSACKVAVFDREGQVMASGSGDYPVYYPKEGWAEQDPEEWWTAVCGAIQKTLHKGGISPEQIAGVGIDGQSWSAIAIDQEGKVLTNTPIWMDTRAQSICDRLNEEIGADEIFKVSGNSLQPSYTTAKILWYKENLPEIYPKIYKILQSNSYIAFKLTGAVTQELSQGYGLHCFNMREGRWDGEMCRKLGIPMEFLPEIVSCDTVVGTVTEKAAAESGLLAGTPVVAGGLDAACGTLGAGVIHPGETQEQGGQAGGMSICMDTYQADPRLILGFHVVPGQWLLQGGTTGGGGVMRWFEREFAGYEREMEKKTGQSSLDQLNEIAGEVAPGCDGLVFLPYMAGERSPIWNPDAKGVFYGLDFSKTKGHMVRACMEGVALSLRHNLEAAKEAGAEVEVLRAMGGSANSILWTQIKADITGKPILVPSSDTATTLGAAILAGVGVGFYKDYEEAVSLTVKETRRHMPNEENKKIYDQVYATYLKLYEHLKDMMKK</sequence>
<keyword evidence="6" id="KW-0859">Xylose metabolism</keyword>
<dbReference type="GO" id="GO:0005524">
    <property type="term" value="F:ATP binding"/>
    <property type="evidence" value="ECO:0007669"/>
    <property type="project" value="UniProtKB-KW"/>
</dbReference>